<evidence type="ECO:0000256" key="1">
    <source>
        <dbReference type="HAMAP-Rule" id="MF_00386"/>
    </source>
</evidence>
<proteinExistence type="inferred from homology"/>
<dbReference type="GO" id="GO:0005886">
    <property type="term" value="C:plasma membrane"/>
    <property type="evidence" value="ECO:0007669"/>
    <property type="project" value="UniProtKB-SubCell"/>
</dbReference>
<name>A0A433RYN6_9BACL</name>
<sequence length="77" mass="8788">MKKLLVAIFRLYQKIISPLFPPSCRFHPTCSNYGIEAVSRFGAIKGGYLTMKRILRCQPLCKGGYDPVPLEWPSKKK</sequence>
<protein>
    <recommendedName>
        <fullName evidence="1">Putative membrane protein insertion efficiency factor</fullName>
    </recommendedName>
</protein>
<gene>
    <name evidence="2" type="ORF">QI30_00590</name>
</gene>
<reference evidence="2 3" key="1">
    <citation type="submission" date="2014-11" db="EMBL/GenBank/DDBJ databases">
        <title>Genome sequence and analysis of novel Kurthia sp.</title>
        <authorList>
            <person name="Lawson J.N."/>
            <person name="Gonzalez J.E."/>
            <person name="Rinauldi L."/>
            <person name="Xuan Z."/>
            <person name="Firman A."/>
            <person name="Shaddox L."/>
            <person name="Trudeau A."/>
            <person name="Shah S."/>
            <person name="Reiman D."/>
        </authorList>
    </citation>
    <scope>NUCLEOTIDE SEQUENCE [LARGE SCALE GENOMIC DNA]</scope>
    <source>
        <strain evidence="2 3">3B1D</strain>
    </source>
</reference>
<dbReference type="Proteomes" id="UP000288623">
    <property type="component" value="Unassembled WGS sequence"/>
</dbReference>
<accession>A0A433RYN6</accession>
<dbReference type="SMART" id="SM01234">
    <property type="entry name" value="Haemolytic"/>
    <property type="match status" value="1"/>
</dbReference>
<dbReference type="NCBIfam" id="TIGR00278">
    <property type="entry name" value="membrane protein insertion efficiency factor YidD"/>
    <property type="match status" value="1"/>
</dbReference>
<comment type="similarity">
    <text evidence="1">Belongs to the UPF0161 family.</text>
</comment>
<keyword evidence="1" id="KW-0472">Membrane</keyword>
<dbReference type="Pfam" id="PF01809">
    <property type="entry name" value="YidD"/>
    <property type="match status" value="1"/>
</dbReference>
<dbReference type="RefSeq" id="WP_126989028.1">
    <property type="nucleotide sequence ID" value="NZ_JTFC01000003.1"/>
</dbReference>
<keyword evidence="3" id="KW-1185">Reference proteome</keyword>
<dbReference type="InterPro" id="IPR002696">
    <property type="entry name" value="Membr_insert_effic_factor_YidD"/>
</dbReference>
<comment type="caution">
    <text evidence="2">The sequence shown here is derived from an EMBL/GenBank/DDBJ whole genome shotgun (WGS) entry which is preliminary data.</text>
</comment>
<organism evidence="2 3">
    <name type="scientific">Candidatus Kurthia intestinigallinarum</name>
    <dbReference type="NCBI Taxonomy" id="1562256"/>
    <lineage>
        <taxon>Bacteria</taxon>
        <taxon>Bacillati</taxon>
        <taxon>Bacillota</taxon>
        <taxon>Bacilli</taxon>
        <taxon>Bacillales</taxon>
        <taxon>Caryophanaceae</taxon>
        <taxon>Kurthia</taxon>
    </lineage>
</organism>
<dbReference type="PANTHER" id="PTHR33383:SF1">
    <property type="entry name" value="MEMBRANE PROTEIN INSERTION EFFICIENCY FACTOR-RELATED"/>
    <property type="match status" value="1"/>
</dbReference>
<comment type="subcellular location">
    <subcellularLocation>
        <location evidence="1">Cell membrane</location>
        <topology evidence="1">Peripheral membrane protein</topology>
        <orientation evidence="1">Cytoplasmic side</orientation>
    </subcellularLocation>
</comment>
<dbReference type="AlphaFoldDB" id="A0A433RYN6"/>
<dbReference type="EMBL" id="JTFC01000003">
    <property type="protein sequence ID" value="RUS58405.1"/>
    <property type="molecule type" value="Genomic_DNA"/>
</dbReference>
<dbReference type="OrthoDB" id="9801753at2"/>
<keyword evidence="1" id="KW-1003">Cell membrane</keyword>
<dbReference type="HAMAP" id="MF_00386">
    <property type="entry name" value="UPF0161_YidD"/>
    <property type="match status" value="1"/>
</dbReference>
<evidence type="ECO:0000313" key="3">
    <source>
        <dbReference type="Proteomes" id="UP000288623"/>
    </source>
</evidence>
<dbReference type="PANTHER" id="PTHR33383">
    <property type="entry name" value="MEMBRANE PROTEIN INSERTION EFFICIENCY FACTOR-RELATED"/>
    <property type="match status" value="1"/>
</dbReference>
<comment type="function">
    <text evidence="1">Could be involved in insertion of integral membrane proteins into the membrane.</text>
</comment>
<evidence type="ECO:0000313" key="2">
    <source>
        <dbReference type="EMBL" id="RUS58405.1"/>
    </source>
</evidence>